<name>W2G9F6_PHYNI</name>
<protein>
    <submittedName>
        <fullName evidence="1">Uncharacterized protein</fullName>
    </submittedName>
</protein>
<accession>W2G9F6</accession>
<proteinExistence type="predicted"/>
<reference evidence="1" key="1">
    <citation type="submission" date="2013-11" db="EMBL/GenBank/DDBJ databases">
        <title>The Genome Sequence of Phytophthora parasitica CJ02B3.</title>
        <authorList>
            <consortium name="The Broad Institute Genomics Platform"/>
            <person name="Russ C."/>
            <person name="Tyler B."/>
            <person name="Panabieres F."/>
            <person name="Shan W."/>
            <person name="Tripathy S."/>
            <person name="Grunwald N."/>
            <person name="Machado M."/>
            <person name="Johnson C.S."/>
            <person name="Arredondo F."/>
            <person name="Hong C."/>
            <person name="Coffey M."/>
            <person name="Young S.K."/>
            <person name="Zeng Q."/>
            <person name="Gargeya S."/>
            <person name="Fitzgerald M."/>
            <person name="Abouelleil A."/>
            <person name="Alvarado L."/>
            <person name="Chapman S.B."/>
            <person name="Gainer-Dewar J."/>
            <person name="Goldberg J."/>
            <person name="Griggs A."/>
            <person name="Gujja S."/>
            <person name="Hansen M."/>
            <person name="Howarth C."/>
            <person name="Imamovic A."/>
            <person name="Ireland A."/>
            <person name="Larimer J."/>
            <person name="McCowan C."/>
            <person name="Murphy C."/>
            <person name="Pearson M."/>
            <person name="Poon T.W."/>
            <person name="Priest M."/>
            <person name="Roberts A."/>
            <person name="Saif S."/>
            <person name="Shea T."/>
            <person name="Sykes S."/>
            <person name="Wortman J."/>
            <person name="Nusbaum C."/>
            <person name="Birren B."/>
        </authorList>
    </citation>
    <scope>NUCLEOTIDE SEQUENCE [LARGE SCALE GENOMIC DNA]</scope>
    <source>
        <strain evidence="1">CJ02B3</strain>
    </source>
</reference>
<dbReference type="EMBL" id="KI687864">
    <property type="protein sequence ID" value="ETK79708.1"/>
    <property type="molecule type" value="Genomic_DNA"/>
</dbReference>
<organism evidence="1">
    <name type="scientific">Phytophthora nicotianae</name>
    <name type="common">Potato buckeye rot agent</name>
    <name type="synonym">Phytophthora parasitica</name>
    <dbReference type="NCBI Taxonomy" id="4792"/>
    <lineage>
        <taxon>Eukaryota</taxon>
        <taxon>Sar</taxon>
        <taxon>Stramenopiles</taxon>
        <taxon>Oomycota</taxon>
        <taxon>Peronosporomycetes</taxon>
        <taxon>Peronosporales</taxon>
        <taxon>Peronosporaceae</taxon>
        <taxon>Phytophthora</taxon>
    </lineage>
</organism>
<evidence type="ECO:0000313" key="1">
    <source>
        <dbReference type="EMBL" id="ETK79708.1"/>
    </source>
</evidence>
<sequence length="46" mass="5238">MVDKHTPGLQRNTSYMSWKRDLTMVSKDEYTAGGFTAAYESPTNNH</sequence>
<dbReference type="Proteomes" id="UP000053236">
    <property type="component" value="Unassembled WGS sequence"/>
</dbReference>
<dbReference type="AlphaFoldDB" id="W2G9F6"/>
<gene>
    <name evidence="1" type="ORF">L915_14456</name>
</gene>